<dbReference type="AlphaFoldDB" id="A0ABD5NTF1"/>
<evidence type="ECO:0000256" key="1">
    <source>
        <dbReference type="ARBA" id="ARBA00022723"/>
    </source>
</evidence>
<feature type="compositionally biased region" description="Low complexity" evidence="3">
    <location>
        <begin position="79"/>
        <end position="95"/>
    </location>
</feature>
<evidence type="ECO:0000313" key="5">
    <source>
        <dbReference type="EMBL" id="MFC3960021.1"/>
    </source>
</evidence>
<dbReference type="Pfam" id="PF00127">
    <property type="entry name" value="Copper-bind"/>
    <property type="match status" value="1"/>
</dbReference>
<reference evidence="5 6" key="1">
    <citation type="journal article" date="2019" name="Int. J. Syst. Evol. Microbiol.">
        <title>The Global Catalogue of Microorganisms (GCM) 10K type strain sequencing project: providing services to taxonomists for standard genome sequencing and annotation.</title>
        <authorList>
            <consortium name="The Broad Institute Genomics Platform"/>
            <consortium name="The Broad Institute Genome Sequencing Center for Infectious Disease"/>
            <person name="Wu L."/>
            <person name="Ma J."/>
        </authorList>
    </citation>
    <scope>NUCLEOTIDE SEQUENCE [LARGE SCALE GENOMIC DNA]</scope>
    <source>
        <strain evidence="5 6">IBRC-M 10256</strain>
    </source>
</reference>
<evidence type="ECO:0000313" key="6">
    <source>
        <dbReference type="Proteomes" id="UP001595846"/>
    </source>
</evidence>
<accession>A0ABD5NTF1</accession>
<evidence type="ECO:0000256" key="2">
    <source>
        <dbReference type="ARBA" id="ARBA00023008"/>
    </source>
</evidence>
<sequence>MDRRTASSRRRTLERIGAAMGVVWLAGCSDGGGPEDDGDGGDTGDDGIETGDGADNETDDGVGDDDNETDGAGNETADNETAGNETNGNETDGNESTGGGASGAIEPDTSIEFSAQTTAWVGIAPDAIADQDNPELTLHGGESYEIGWTEGDGAGHNIEIWDSNGEVIDDLSTEVVSDPGDGQWLQFEASDEMANYVCQPHQTTMIGDISVE</sequence>
<keyword evidence="1" id="KW-0479">Metal-binding</keyword>
<proteinExistence type="predicted"/>
<dbReference type="InterPro" id="IPR008972">
    <property type="entry name" value="Cupredoxin"/>
</dbReference>
<keyword evidence="6" id="KW-1185">Reference proteome</keyword>
<dbReference type="Proteomes" id="UP001595846">
    <property type="component" value="Unassembled WGS sequence"/>
</dbReference>
<comment type="caution">
    <text evidence="5">The sequence shown here is derived from an EMBL/GenBank/DDBJ whole genome shotgun (WGS) entry which is preliminary data.</text>
</comment>
<evidence type="ECO:0000259" key="4">
    <source>
        <dbReference type="Pfam" id="PF00127"/>
    </source>
</evidence>
<name>A0ABD5NTF1_9EURY</name>
<dbReference type="GeneID" id="73904209"/>
<feature type="domain" description="Blue (type 1) copper" evidence="4">
    <location>
        <begin position="143"/>
        <end position="212"/>
    </location>
</feature>
<keyword evidence="2" id="KW-0186">Copper</keyword>
<feature type="region of interest" description="Disordered" evidence="3">
    <location>
        <begin position="25"/>
        <end position="107"/>
    </location>
</feature>
<dbReference type="PROSITE" id="PS51257">
    <property type="entry name" value="PROKAR_LIPOPROTEIN"/>
    <property type="match status" value="1"/>
</dbReference>
<dbReference type="EMBL" id="JBHSAQ010000014">
    <property type="protein sequence ID" value="MFC3960021.1"/>
    <property type="molecule type" value="Genomic_DNA"/>
</dbReference>
<evidence type="ECO:0000256" key="3">
    <source>
        <dbReference type="SAM" id="MobiDB-lite"/>
    </source>
</evidence>
<dbReference type="Gene3D" id="2.60.40.420">
    <property type="entry name" value="Cupredoxins - blue copper proteins"/>
    <property type="match status" value="1"/>
</dbReference>
<gene>
    <name evidence="5" type="ORF">ACFOUR_16805</name>
</gene>
<dbReference type="RefSeq" id="WP_256531467.1">
    <property type="nucleotide sequence ID" value="NZ_CP101824.1"/>
</dbReference>
<feature type="compositionally biased region" description="Acidic residues" evidence="3">
    <location>
        <begin position="33"/>
        <end position="69"/>
    </location>
</feature>
<dbReference type="InterPro" id="IPR000923">
    <property type="entry name" value="BlueCu_1"/>
</dbReference>
<protein>
    <submittedName>
        <fullName evidence="5">Plastocyanin/azurin family copper-binding protein</fullName>
    </submittedName>
</protein>
<organism evidence="5 6">
    <name type="scientific">Halovivax cerinus</name>
    <dbReference type="NCBI Taxonomy" id="1487865"/>
    <lineage>
        <taxon>Archaea</taxon>
        <taxon>Methanobacteriati</taxon>
        <taxon>Methanobacteriota</taxon>
        <taxon>Stenosarchaea group</taxon>
        <taxon>Halobacteria</taxon>
        <taxon>Halobacteriales</taxon>
        <taxon>Natrialbaceae</taxon>
        <taxon>Halovivax</taxon>
    </lineage>
</organism>
<dbReference type="GO" id="GO:0046872">
    <property type="term" value="F:metal ion binding"/>
    <property type="evidence" value="ECO:0007669"/>
    <property type="project" value="UniProtKB-KW"/>
</dbReference>